<organism evidence="9 10">
    <name type="scientific">Anaerococcus hydrogenalis</name>
    <dbReference type="NCBI Taxonomy" id="33029"/>
    <lineage>
        <taxon>Bacteria</taxon>
        <taxon>Bacillati</taxon>
        <taxon>Bacillota</taxon>
        <taxon>Tissierellia</taxon>
        <taxon>Tissierellales</taxon>
        <taxon>Peptoniphilaceae</taxon>
        <taxon>Anaerococcus</taxon>
    </lineage>
</organism>
<dbReference type="GO" id="GO:0016020">
    <property type="term" value="C:membrane"/>
    <property type="evidence" value="ECO:0007669"/>
    <property type="project" value="InterPro"/>
</dbReference>
<protein>
    <recommendedName>
        <fullName evidence="11">ABC transmembrane type-1 domain-containing protein</fullName>
    </recommendedName>
</protein>
<gene>
    <name evidence="9" type="ORF">CJ192_07655</name>
</gene>
<evidence type="ECO:0000256" key="5">
    <source>
        <dbReference type="ARBA" id="ARBA00022692"/>
    </source>
</evidence>
<name>A0A2N6UHH4_9FIRM</name>
<proteinExistence type="inferred from homology"/>
<keyword evidence="2" id="KW-0813">Transport</keyword>
<dbReference type="InterPro" id="IPR004684">
    <property type="entry name" value="2keto-3dGluconate_permease"/>
</dbReference>
<accession>A0A2N6UHH4</accession>
<keyword evidence="6" id="KW-0769">Symport</keyword>
<keyword evidence="8" id="KW-0472">Membrane</keyword>
<sequence>MLSKFFKKVPAATIVVPMILASILNTLMPNLLRIGQITEAITSKEILNAIIDITLVVVGS</sequence>
<keyword evidence="4" id="KW-0762">Sugar transport</keyword>
<evidence type="ECO:0000313" key="10">
    <source>
        <dbReference type="Proteomes" id="UP000235658"/>
    </source>
</evidence>
<keyword evidence="3" id="KW-1003">Cell membrane</keyword>
<reference evidence="9 10" key="1">
    <citation type="submission" date="2017-09" db="EMBL/GenBank/DDBJ databases">
        <title>Bacterial strain isolated from the female urinary microbiota.</title>
        <authorList>
            <person name="Thomas-White K."/>
            <person name="Kumar N."/>
            <person name="Forster S."/>
            <person name="Putonti C."/>
            <person name="Lawley T."/>
            <person name="Wolfe A.J."/>
        </authorList>
    </citation>
    <scope>NUCLEOTIDE SEQUENCE [LARGE SCALE GENOMIC DNA]</scope>
    <source>
        <strain evidence="9 10">UMB0204</strain>
    </source>
</reference>
<evidence type="ECO:0000256" key="7">
    <source>
        <dbReference type="ARBA" id="ARBA00022989"/>
    </source>
</evidence>
<evidence type="ECO:0000256" key="2">
    <source>
        <dbReference type="ARBA" id="ARBA00022448"/>
    </source>
</evidence>
<comment type="caution">
    <text evidence="9">The sequence shown here is derived from an EMBL/GenBank/DDBJ whole genome shotgun (WGS) entry which is preliminary data.</text>
</comment>
<evidence type="ECO:0000256" key="3">
    <source>
        <dbReference type="ARBA" id="ARBA00022475"/>
    </source>
</evidence>
<evidence type="ECO:0000256" key="6">
    <source>
        <dbReference type="ARBA" id="ARBA00022847"/>
    </source>
</evidence>
<comment type="similarity">
    <text evidence="1">Belongs to the KdgT transporter family.</text>
</comment>
<keyword evidence="7" id="KW-1133">Transmembrane helix</keyword>
<keyword evidence="5" id="KW-0812">Transmembrane</keyword>
<dbReference type="GeneID" id="84579057"/>
<evidence type="ECO:0000256" key="1">
    <source>
        <dbReference type="ARBA" id="ARBA00006430"/>
    </source>
</evidence>
<dbReference type="Pfam" id="PF03812">
    <property type="entry name" value="KdgT"/>
    <property type="match status" value="1"/>
</dbReference>
<evidence type="ECO:0000256" key="4">
    <source>
        <dbReference type="ARBA" id="ARBA00022597"/>
    </source>
</evidence>
<dbReference type="EMBL" id="PNHP01000005">
    <property type="protein sequence ID" value="PMC81064.1"/>
    <property type="molecule type" value="Genomic_DNA"/>
</dbReference>
<dbReference type="AlphaFoldDB" id="A0A2N6UHH4"/>
<dbReference type="Proteomes" id="UP000235658">
    <property type="component" value="Unassembled WGS sequence"/>
</dbReference>
<dbReference type="RefSeq" id="WP_004817549.1">
    <property type="nucleotide sequence ID" value="NZ_CAUPDS010000004.1"/>
</dbReference>
<evidence type="ECO:0000313" key="9">
    <source>
        <dbReference type="EMBL" id="PMC81064.1"/>
    </source>
</evidence>
<evidence type="ECO:0000256" key="8">
    <source>
        <dbReference type="ARBA" id="ARBA00023136"/>
    </source>
</evidence>
<dbReference type="GO" id="GO:0015649">
    <property type="term" value="F:2-keto-3-deoxygluconate:proton symporter activity"/>
    <property type="evidence" value="ECO:0007669"/>
    <property type="project" value="InterPro"/>
</dbReference>
<evidence type="ECO:0008006" key="11">
    <source>
        <dbReference type="Google" id="ProtNLM"/>
    </source>
</evidence>